<evidence type="ECO:0000313" key="2">
    <source>
        <dbReference type="EMBL" id="MBO2451658.1"/>
    </source>
</evidence>
<dbReference type="RefSeq" id="WP_208259532.1">
    <property type="nucleotide sequence ID" value="NZ_JAGEOJ010000013.1"/>
</dbReference>
<dbReference type="AlphaFoldDB" id="A0A939T693"/>
<dbReference type="SUPFAM" id="SSF53335">
    <property type="entry name" value="S-adenosyl-L-methionine-dependent methyltransferases"/>
    <property type="match status" value="1"/>
</dbReference>
<dbReference type="Proteomes" id="UP000669179">
    <property type="component" value="Unassembled WGS sequence"/>
</dbReference>
<keyword evidence="3" id="KW-1185">Reference proteome</keyword>
<feature type="region of interest" description="Disordered" evidence="1">
    <location>
        <begin position="1"/>
        <end position="22"/>
    </location>
</feature>
<sequence>MNNTPSNSESSGADQSGPGAGTKVRRLLPLTVWLCSDTTPTTGADTAPSSTGVPAGQSTTSKTRLTGKGELCATHRGRVGRELARHLISSCTREGDLVAEAFTTSEATLVAAVSAGRRGVALVPHFPLAQHIRLRLQSAALTTEQLGLLAMRPCRPDQMNRALADHAGRVGLVVAAPPPYEVGGRMPKLPGSRDCPACRADLWMLTEQQLGAFLVAAWQVLRPGGTLAIVTTARHEGGRLHDPAPRIVRQASLLGFRYIQHVIALRVPVDGDSLMVQAAPGEIAELRDIQSRALPPAVSVHADVCLFTKPRRTQSKDGEAR</sequence>
<dbReference type="InterPro" id="IPR029063">
    <property type="entry name" value="SAM-dependent_MTases_sf"/>
</dbReference>
<evidence type="ECO:0000313" key="3">
    <source>
        <dbReference type="Proteomes" id="UP000669179"/>
    </source>
</evidence>
<evidence type="ECO:0000256" key="1">
    <source>
        <dbReference type="SAM" id="MobiDB-lite"/>
    </source>
</evidence>
<protein>
    <submittedName>
        <fullName evidence="2">Uncharacterized protein</fullName>
    </submittedName>
</protein>
<organism evidence="2 3">
    <name type="scientific">Actinomadura barringtoniae</name>
    <dbReference type="NCBI Taxonomy" id="1427535"/>
    <lineage>
        <taxon>Bacteria</taxon>
        <taxon>Bacillati</taxon>
        <taxon>Actinomycetota</taxon>
        <taxon>Actinomycetes</taxon>
        <taxon>Streptosporangiales</taxon>
        <taxon>Thermomonosporaceae</taxon>
        <taxon>Actinomadura</taxon>
    </lineage>
</organism>
<reference evidence="2" key="1">
    <citation type="submission" date="2021-03" db="EMBL/GenBank/DDBJ databases">
        <authorList>
            <person name="Kanchanasin P."/>
            <person name="Saeng-In P."/>
            <person name="Phongsopitanun W."/>
            <person name="Yuki M."/>
            <person name="Kudo T."/>
            <person name="Ohkuma M."/>
            <person name="Tanasupawat S."/>
        </authorList>
    </citation>
    <scope>NUCLEOTIDE SEQUENCE</scope>
    <source>
        <strain evidence="2">GKU 128</strain>
    </source>
</reference>
<feature type="compositionally biased region" description="Low complexity" evidence="1">
    <location>
        <begin position="39"/>
        <end position="52"/>
    </location>
</feature>
<name>A0A939T693_9ACTN</name>
<feature type="compositionally biased region" description="Polar residues" evidence="1">
    <location>
        <begin position="1"/>
        <end position="14"/>
    </location>
</feature>
<dbReference type="EMBL" id="JAGEOJ010000013">
    <property type="protein sequence ID" value="MBO2451658.1"/>
    <property type="molecule type" value="Genomic_DNA"/>
</dbReference>
<accession>A0A939T693</accession>
<proteinExistence type="predicted"/>
<gene>
    <name evidence="2" type="ORF">J4573_31525</name>
</gene>
<comment type="caution">
    <text evidence="2">The sequence shown here is derived from an EMBL/GenBank/DDBJ whole genome shotgun (WGS) entry which is preliminary data.</text>
</comment>
<feature type="region of interest" description="Disordered" evidence="1">
    <location>
        <begin position="39"/>
        <end position="65"/>
    </location>
</feature>